<dbReference type="GO" id="GO:0090173">
    <property type="term" value="P:regulation of synaptonemal complex assembly"/>
    <property type="evidence" value="ECO:0007669"/>
    <property type="project" value="InterPro"/>
</dbReference>
<reference evidence="3 4" key="1">
    <citation type="submission" date="2015-05" db="EMBL/GenBank/DDBJ databases">
        <title>Distinctive expansion of gene families associated with plant cell wall degradation and secondary metabolism in the genomes of grapevine trunk pathogens.</title>
        <authorList>
            <person name="Lawrence D.P."/>
            <person name="Travadon R."/>
            <person name="Rolshausen P.E."/>
            <person name="Baumgartner K."/>
        </authorList>
    </citation>
    <scope>NUCLEOTIDE SEQUENCE [LARGE SCALE GENOMIC DNA]</scope>
    <source>
        <strain evidence="3">UCRPC4</strain>
    </source>
</reference>
<feature type="compositionally biased region" description="Low complexity" evidence="2">
    <location>
        <begin position="17"/>
        <end position="28"/>
    </location>
</feature>
<dbReference type="Pfam" id="PF08631">
    <property type="entry name" value="SPO22"/>
    <property type="match status" value="1"/>
</dbReference>
<feature type="compositionally biased region" description="Polar residues" evidence="2">
    <location>
        <begin position="124"/>
        <end position="133"/>
    </location>
</feature>
<dbReference type="EMBL" id="LCWF01000079">
    <property type="protein sequence ID" value="KKY22142.1"/>
    <property type="molecule type" value="Genomic_DNA"/>
</dbReference>
<dbReference type="GO" id="GO:0051321">
    <property type="term" value="P:meiotic cell cycle"/>
    <property type="evidence" value="ECO:0007669"/>
    <property type="project" value="UniProtKB-KW"/>
</dbReference>
<feature type="compositionally biased region" description="Polar residues" evidence="2">
    <location>
        <begin position="7"/>
        <end position="16"/>
    </location>
</feature>
<evidence type="ECO:0000313" key="3">
    <source>
        <dbReference type="EMBL" id="KKY22142.1"/>
    </source>
</evidence>
<reference evidence="3 4" key="2">
    <citation type="submission" date="2015-05" db="EMBL/GenBank/DDBJ databases">
        <authorList>
            <person name="Morales-Cruz A."/>
            <person name="Amrine K.C."/>
            <person name="Cantu D."/>
        </authorList>
    </citation>
    <scope>NUCLEOTIDE SEQUENCE [LARGE SCALE GENOMIC DNA]</scope>
    <source>
        <strain evidence="3">UCRPC4</strain>
    </source>
</reference>
<feature type="compositionally biased region" description="Polar residues" evidence="2">
    <location>
        <begin position="29"/>
        <end position="38"/>
    </location>
</feature>
<gene>
    <name evidence="3" type="ORF">UCRPC4_g03329</name>
</gene>
<dbReference type="InterPro" id="IPR013940">
    <property type="entry name" value="Spo22/ZIP4/TEX11"/>
</dbReference>
<feature type="region of interest" description="Disordered" evidence="2">
    <location>
        <begin position="118"/>
        <end position="155"/>
    </location>
</feature>
<feature type="region of interest" description="Disordered" evidence="2">
    <location>
        <begin position="1159"/>
        <end position="1208"/>
    </location>
</feature>
<keyword evidence="1" id="KW-0469">Meiosis</keyword>
<name>A0A0G2EGZ9_PHACM</name>
<evidence type="ECO:0000256" key="1">
    <source>
        <dbReference type="ARBA" id="ARBA00023254"/>
    </source>
</evidence>
<protein>
    <submittedName>
        <fullName evidence="3">Putative zn cluster transcription factor rds2</fullName>
    </submittedName>
</protein>
<feature type="region of interest" description="Disordered" evidence="2">
    <location>
        <begin position="1"/>
        <end position="44"/>
    </location>
</feature>
<dbReference type="AlphaFoldDB" id="A0A0G2EGZ9"/>
<organism evidence="3 4">
    <name type="scientific">Phaeomoniella chlamydospora</name>
    <name type="common">Phaeoacremonium chlamydosporum</name>
    <dbReference type="NCBI Taxonomy" id="158046"/>
    <lineage>
        <taxon>Eukaryota</taxon>
        <taxon>Fungi</taxon>
        <taxon>Dikarya</taxon>
        <taxon>Ascomycota</taxon>
        <taxon>Pezizomycotina</taxon>
        <taxon>Eurotiomycetes</taxon>
        <taxon>Chaetothyriomycetidae</taxon>
        <taxon>Phaeomoniellales</taxon>
        <taxon>Phaeomoniellaceae</taxon>
        <taxon>Phaeomoniella</taxon>
    </lineage>
</organism>
<evidence type="ECO:0000313" key="4">
    <source>
        <dbReference type="Proteomes" id="UP000053317"/>
    </source>
</evidence>
<evidence type="ECO:0000256" key="2">
    <source>
        <dbReference type="SAM" id="MobiDB-lite"/>
    </source>
</evidence>
<sequence>MGLRPTTDISDSASLPQNSNGSVNQNQSLEGTTQNSLGRYNDWSGGTGKQFQDIHTFHPSYMFNAPETTNEYNLLNDFLSTSLLDDAVGNMYGGDDLSGFYSDPSLINSMGMSLGNAGGLPFQPDQTGGSSSAAARGVELSRPPSTAPNERSDKARETYYMTAADPSGTDPPEERMNKLLKAKYDAGLLKPFNYVKGYARLQQYMEKHMRPASKQKILKQLDKFRPMFRERMQSLTDIELVLVEMWFERSLMEYDRIFANFSSKLLETLENDRDSGNALTLECARQIDLFPQASPTLSLPFQTKFDRQGTALWNACRNLRSVENEEADQLRCHGRVFALCMIEFTQPPEKRKDASSTRIFRVALRTAKHCLIHKELDLAARALEMASIHQKIMVSNEPKLSDESRTALPVLSSTLSIYRITLAWRKSRIDLAEQHFQGLDMRLPKQNPHITEALLDLFLEMGKQLLEDRKDRDLAVVWLRRGYELLEIINMEDTTSDMPDLRLGVLHTYVRALMLDQSQPSAEVNRIVNILEKDYGSKLAVQLLSLERLSREKGVDAQRYYEGGTMACGLMYQIHQLNKSNATLALNALGWVLKYRLSKSGLNGLVEKAIVTLIWILSLSEPSKETFDGTASVLTATSETWKKSLSTEATGGCLIASKLLLDRIPKERKETPLTRYLAFKLAIMSKDNDSAMAIFESFCASTMDSQYLTACVSETLQAGERQQASCVLLRLLVRYNYKPPLEINTLALLRCTLRLLIPGTESEGLLSDSTPDVFCKLFEASISQLQQDSQRPQSAKAPSKEQNLKEMEWFSKYCYNVIVKYCTAWDTGSIQKLCKVYDCIRVMYAKLEDEYDCSNSKGSTSVILNVFGFNCDYIMTILHLHHYAQANAHLEAIHERFTSSNNGFDLSKYHSMLCLDFERAIWKHEWNHLSFLIEQASNFEAPYHVYATFVDCVLASMEPPSLQPSIPSMDKEYRSPMAINLTSDLLCKITSILRNMSDYNINQASQWIRCIFQHILDEQPPQQLPNSNIDDNMETSFNLLDAITTRAILLARESLTSYIEAIQLPSPNRLFQQIKPHNHQYPSTTVVMQERNTNMTMTSPLPSSHLYPSIELEFLSTTLFNHAVDMYVMNQDVAGKQYARRAVEIADIMTEILDNESRSISETKNDKASKHEHTIHDKAQVIPNTNNPGEKKQNSSHNSNNNNNHLSKILKERARMMGWEF</sequence>
<comment type="caution">
    <text evidence="3">The sequence shown here is derived from an EMBL/GenBank/DDBJ whole genome shotgun (WGS) entry which is preliminary data.</text>
</comment>
<dbReference type="Proteomes" id="UP000053317">
    <property type="component" value="Unassembled WGS sequence"/>
</dbReference>
<accession>A0A0G2EGZ9</accession>
<proteinExistence type="predicted"/>
<dbReference type="InterPro" id="IPR039057">
    <property type="entry name" value="Spo22/ZIP4"/>
</dbReference>
<feature type="compositionally biased region" description="Basic and acidic residues" evidence="2">
    <location>
        <begin position="1159"/>
        <end position="1179"/>
    </location>
</feature>
<keyword evidence="4" id="KW-1185">Reference proteome</keyword>
<feature type="compositionally biased region" description="Low complexity" evidence="2">
    <location>
        <begin position="1195"/>
        <end position="1205"/>
    </location>
</feature>
<dbReference type="PANTHER" id="PTHR40375:SF2">
    <property type="entry name" value="SPORULATION-SPECIFIC PROTEIN 22"/>
    <property type="match status" value="1"/>
</dbReference>
<dbReference type="OrthoDB" id="65716at2759"/>
<dbReference type="PANTHER" id="PTHR40375">
    <property type="entry name" value="SPORULATION-SPECIFIC PROTEIN 22"/>
    <property type="match status" value="1"/>
</dbReference>